<dbReference type="PROSITE" id="PS50404">
    <property type="entry name" value="GST_NTER"/>
    <property type="match status" value="1"/>
</dbReference>
<keyword evidence="2" id="KW-0808">Transferase</keyword>
<dbReference type="SFLD" id="SFLDS00019">
    <property type="entry name" value="Glutathione_Transferase_(cytos"/>
    <property type="match status" value="1"/>
</dbReference>
<dbReference type="CDD" id="cd03189">
    <property type="entry name" value="GST_C_GTT1_like"/>
    <property type="match status" value="1"/>
</dbReference>
<dbReference type="GO" id="GO:0004364">
    <property type="term" value="F:glutathione transferase activity"/>
    <property type="evidence" value="ECO:0007669"/>
    <property type="project" value="UniProtKB-EC"/>
</dbReference>
<dbReference type="SUPFAM" id="SSF47616">
    <property type="entry name" value="GST C-terminal domain-like"/>
    <property type="match status" value="1"/>
</dbReference>
<dbReference type="GO" id="GO:0005737">
    <property type="term" value="C:cytoplasm"/>
    <property type="evidence" value="ECO:0007669"/>
    <property type="project" value="UniProtKB-ARBA"/>
</dbReference>
<dbReference type="EC" id="2.5.1.18" evidence="1"/>
<name>A0A0F9R345_9ZZZZ</name>
<dbReference type="InterPro" id="IPR040079">
    <property type="entry name" value="Glutathione_S-Trfase"/>
</dbReference>
<dbReference type="PANTHER" id="PTHR44051">
    <property type="entry name" value="GLUTATHIONE S-TRANSFERASE-RELATED"/>
    <property type="match status" value="1"/>
</dbReference>
<dbReference type="EMBL" id="LAZR01001084">
    <property type="protein sequence ID" value="KKN51015.1"/>
    <property type="molecule type" value="Genomic_DNA"/>
</dbReference>
<dbReference type="Gene3D" id="3.40.30.10">
    <property type="entry name" value="Glutaredoxin"/>
    <property type="match status" value="1"/>
</dbReference>
<dbReference type="CDD" id="cd03046">
    <property type="entry name" value="GST_N_GTT1_like"/>
    <property type="match status" value="1"/>
</dbReference>
<evidence type="ECO:0000256" key="1">
    <source>
        <dbReference type="ARBA" id="ARBA00012452"/>
    </source>
</evidence>
<dbReference type="GO" id="GO:0004601">
    <property type="term" value="F:peroxidase activity"/>
    <property type="evidence" value="ECO:0007669"/>
    <property type="project" value="UniProtKB-ARBA"/>
</dbReference>
<sequence>MITVHHLNNSRSQRILWMLEELEQPYEIKRYERDSKTMLAPDSLRKVHPLGKSPVITDGDLTIAESGVIIDYLAHTYGDKASLPSPGTQQWIDYNYWLHYAEGSLMPFLLMRLIFEKVKTSPMPFFAKPIAKGIADKTGKQFIGPQIKNHLDFIEAHLGKNTWFLGDDISAADFQMSFPLEASVARGIVGPDRPNIRKYVKHYQERAAYQRALEKGGKYDFA</sequence>
<organism evidence="6">
    <name type="scientific">marine sediment metagenome</name>
    <dbReference type="NCBI Taxonomy" id="412755"/>
    <lineage>
        <taxon>unclassified sequences</taxon>
        <taxon>metagenomes</taxon>
        <taxon>ecological metagenomes</taxon>
    </lineage>
</organism>
<dbReference type="InterPro" id="IPR004046">
    <property type="entry name" value="GST_C"/>
</dbReference>
<evidence type="ECO:0000256" key="3">
    <source>
        <dbReference type="ARBA" id="ARBA00047960"/>
    </source>
</evidence>
<evidence type="ECO:0000259" key="4">
    <source>
        <dbReference type="PROSITE" id="PS50404"/>
    </source>
</evidence>
<dbReference type="SFLD" id="SFLDG01150">
    <property type="entry name" value="Main.1:_Beta-like"/>
    <property type="match status" value="1"/>
</dbReference>
<dbReference type="Pfam" id="PF00043">
    <property type="entry name" value="GST_C"/>
    <property type="match status" value="1"/>
</dbReference>
<dbReference type="InterPro" id="IPR004045">
    <property type="entry name" value="Glutathione_S-Trfase_N"/>
</dbReference>
<dbReference type="PANTHER" id="PTHR44051:SF9">
    <property type="entry name" value="GLUTATHIONE S-TRANSFERASE 1"/>
    <property type="match status" value="1"/>
</dbReference>
<evidence type="ECO:0000313" key="6">
    <source>
        <dbReference type="EMBL" id="KKN51015.1"/>
    </source>
</evidence>
<dbReference type="SFLD" id="SFLDG00358">
    <property type="entry name" value="Main_(cytGST)"/>
    <property type="match status" value="1"/>
</dbReference>
<gene>
    <name evidence="6" type="ORF">LCGC14_0627070</name>
</gene>
<dbReference type="InterPro" id="IPR036249">
    <property type="entry name" value="Thioredoxin-like_sf"/>
</dbReference>
<dbReference type="Pfam" id="PF02798">
    <property type="entry name" value="GST_N"/>
    <property type="match status" value="1"/>
</dbReference>
<proteinExistence type="predicted"/>
<reference evidence="6" key="1">
    <citation type="journal article" date="2015" name="Nature">
        <title>Complex archaea that bridge the gap between prokaryotes and eukaryotes.</title>
        <authorList>
            <person name="Spang A."/>
            <person name="Saw J.H."/>
            <person name="Jorgensen S.L."/>
            <person name="Zaremba-Niedzwiedzka K."/>
            <person name="Martijn J."/>
            <person name="Lind A.E."/>
            <person name="van Eijk R."/>
            <person name="Schleper C."/>
            <person name="Guy L."/>
            <person name="Ettema T.J."/>
        </authorList>
    </citation>
    <scope>NUCLEOTIDE SEQUENCE</scope>
</reference>
<dbReference type="InterPro" id="IPR036282">
    <property type="entry name" value="Glutathione-S-Trfase_C_sf"/>
</dbReference>
<dbReference type="AlphaFoldDB" id="A0A0F9R345"/>
<evidence type="ECO:0000256" key="2">
    <source>
        <dbReference type="ARBA" id="ARBA00022679"/>
    </source>
</evidence>
<dbReference type="FunFam" id="3.40.30.10:FF:000156">
    <property type="entry name" value="Glutathione S-transferase 1"/>
    <property type="match status" value="1"/>
</dbReference>
<comment type="catalytic activity">
    <reaction evidence="3">
        <text>RX + glutathione = an S-substituted glutathione + a halide anion + H(+)</text>
        <dbReference type="Rhea" id="RHEA:16437"/>
        <dbReference type="ChEBI" id="CHEBI:15378"/>
        <dbReference type="ChEBI" id="CHEBI:16042"/>
        <dbReference type="ChEBI" id="CHEBI:17792"/>
        <dbReference type="ChEBI" id="CHEBI:57925"/>
        <dbReference type="ChEBI" id="CHEBI:90779"/>
        <dbReference type="EC" id="2.5.1.18"/>
    </reaction>
</comment>
<dbReference type="Gene3D" id="1.20.1050.10">
    <property type="match status" value="1"/>
</dbReference>
<protein>
    <recommendedName>
        <fullName evidence="1">glutathione transferase</fullName>
        <ecNumber evidence="1">2.5.1.18</ecNumber>
    </recommendedName>
</protein>
<feature type="domain" description="GST N-terminal" evidence="4">
    <location>
        <begin position="1"/>
        <end position="81"/>
    </location>
</feature>
<feature type="domain" description="GST C-terminal" evidence="5">
    <location>
        <begin position="87"/>
        <end position="221"/>
    </location>
</feature>
<accession>A0A0F9R345</accession>
<comment type="caution">
    <text evidence="6">The sequence shown here is derived from an EMBL/GenBank/DDBJ whole genome shotgun (WGS) entry which is preliminary data.</text>
</comment>
<evidence type="ECO:0000259" key="5">
    <source>
        <dbReference type="PROSITE" id="PS50405"/>
    </source>
</evidence>
<dbReference type="SUPFAM" id="SSF52833">
    <property type="entry name" value="Thioredoxin-like"/>
    <property type="match status" value="1"/>
</dbReference>
<dbReference type="PROSITE" id="PS50405">
    <property type="entry name" value="GST_CTER"/>
    <property type="match status" value="1"/>
</dbReference>
<dbReference type="InterPro" id="IPR010987">
    <property type="entry name" value="Glutathione-S-Trfase_C-like"/>
</dbReference>